<reference evidence="2" key="1">
    <citation type="submission" date="2019-11" db="EMBL/GenBank/DDBJ databases">
        <title>Description of new Acetobacter species.</title>
        <authorList>
            <person name="Cleenwerck I."/>
            <person name="Sombolestani A.S."/>
        </authorList>
    </citation>
    <scope>NUCLEOTIDE SEQUENCE</scope>
    <source>
        <strain evidence="2">LMG 1626</strain>
    </source>
</reference>
<feature type="chain" id="PRO_5037378795" evidence="1">
    <location>
        <begin position="21"/>
        <end position="254"/>
    </location>
</feature>
<dbReference type="Pfam" id="PF05275">
    <property type="entry name" value="CopB"/>
    <property type="match status" value="1"/>
</dbReference>
<dbReference type="GO" id="GO:0005507">
    <property type="term" value="F:copper ion binding"/>
    <property type="evidence" value="ECO:0007669"/>
    <property type="project" value="InterPro"/>
</dbReference>
<proteinExistence type="predicted"/>
<gene>
    <name evidence="2" type="ORF">GOB87_10225</name>
</gene>
<feature type="signal peptide" evidence="1">
    <location>
        <begin position="1"/>
        <end position="20"/>
    </location>
</feature>
<comment type="caution">
    <text evidence="2">The sequence shown here is derived from an EMBL/GenBank/DDBJ whole genome shotgun (WGS) entry which is preliminary data.</text>
</comment>
<protein>
    <submittedName>
        <fullName evidence="2">Copper resistance protein B</fullName>
    </submittedName>
</protein>
<dbReference type="Proteomes" id="UP000597459">
    <property type="component" value="Unassembled WGS sequence"/>
</dbReference>
<keyword evidence="1" id="KW-0732">Signal</keyword>
<keyword evidence="3" id="KW-1185">Reference proteome</keyword>
<dbReference type="InterPro" id="IPR007939">
    <property type="entry name" value="Cu-R_B_prcur"/>
</dbReference>
<evidence type="ECO:0000313" key="3">
    <source>
        <dbReference type="Proteomes" id="UP000597459"/>
    </source>
</evidence>
<dbReference type="AlphaFoldDB" id="A0A967B6Z2"/>
<organism evidence="2 3">
    <name type="scientific">Acetobacter estunensis</name>
    <dbReference type="NCBI Taxonomy" id="104097"/>
    <lineage>
        <taxon>Bacteria</taxon>
        <taxon>Pseudomonadati</taxon>
        <taxon>Pseudomonadota</taxon>
        <taxon>Alphaproteobacteria</taxon>
        <taxon>Acetobacterales</taxon>
        <taxon>Acetobacteraceae</taxon>
        <taxon>Acetobacter</taxon>
    </lineage>
</organism>
<dbReference type="EMBL" id="WOTH01000020">
    <property type="protein sequence ID" value="NHO54329.1"/>
    <property type="molecule type" value="Genomic_DNA"/>
</dbReference>
<sequence>MRYPIGVAVVLLQGVVAAHAQHVSTVSTVPVTSVRYVNGIMPTMDRRLYLHAILEQFEARYSGRGGEFRYDGQAWYGTDYDKLWIKSEGTVSTRGQFGGGDHEALYDRAISRYFDFQTGVRLDIDHGPTRAWGAVGVQGLALYFFELSATAYFSDRGAAGRIEGSYDIFLTNRLILQPQVELNLYSNADRARGVGRGASDIDAGLRLRYEWYRKLAPYIAVTYAGTFGQAADMARRDQQVVHDLNVTFGVRTWF</sequence>
<evidence type="ECO:0000256" key="1">
    <source>
        <dbReference type="SAM" id="SignalP"/>
    </source>
</evidence>
<dbReference type="GO" id="GO:0006878">
    <property type="term" value="P:intracellular copper ion homeostasis"/>
    <property type="evidence" value="ECO:0007669"/>
    <property type="project" value="InterPro"/>
</dbReference>
<dbReference type="GO" id="GO:0009279">
    <property type="term" value="C:cell outer membrane"/>
    <property type="evidence" value="ECO:0007669"/>
    <property type="project" value="InterPro"/>
</dbReference>
<name>A0A967B6Z2_9PROT</name>
<evidence type="ECO:0000313" key="2">
    <source>
        <dbReference type="EMBL" id="NHO54329.1"/>
    </source>
</evidence>
<accession>A0A967B6Z2</accession>
<dbReference type="RefSeq" id="WP_166316218.1">
    <property type="nucleotide sequence ID" value="NZ_WOTH01000020.1"/>
</dbReference>